<dbReference type="PROSITE" id="PS00518">
    <property type="entry name" value="ZF_RING_1"/>
    <property type="match status" value="1"/>
</dbReference>
<evidence type="ECO:0000259" key="6">
    <source>
        <dbReference type="PROSITE" id="PS50089"/>
    </source>
</evidence>
<dbReference type="Proteomes" id="UP001353858">
    <property type="component" value="Unassembled WGS sequence"/>
</dbReference>
<gene>
    <name evidence="7" type="ORF">RN001_002840</name>
</gene>
<organism evidence="7 8">
    <name type="scientific">Aquatica leii</name>
    <dbReference type="NCBI Taxonomy" id="1421715"/>
    <lineage>
        <taxon>Eukaryota</taxon>
        <taxon>Metazoa</taxon>
        <taxon>Ecdysozoa</taxon>
        <taxon>Arthropoda</taxon>
        <taxon>Hexapoda</taxon>
        <taxon>Insecta</taxon>
        <taxon>Pterygota</taxon>
        <taxon>Neoptera</taxon>
        <taxon>Endopterygota</taxon>
        <taxon>Coleoptera</taxon>
        <taxon>Polyphaga</taxon>
        <taxon>Elateriformia</taxon>
        <taxon>Elateroidea</taxon>
        <taxon>Lampyridae</taxon>
        <taxon>Luciolinae</taxon>
        <taxon>Aquatica</taxon>
    </lineage>
</organism>
<dbReference type="InterPro" id="IPR001841">
    <property type="entry name" value="Znf_RING"/>
</dbReference>
<dbReference type="InterPro" id="IPR043400">
    <property type="entry name" value="RING-HC_RNF141"/>
</dbReference>
<keyword evidence="8" id="KW-1185">Reference proteome</keyword>
<dbReference type="SUPFAM" id="SSF57850">
    <property type="entry name" value="RING/U-box"/>
    <property type="match status" value="1"/>
</dbReference>
<evidence type="ECO:0000256" key="2">
    <source>
        <dbReference type="ARBA" id="ARBA00022723"/>
    </source>
</evidence>
<dbReference type="InterPro" id="IPR013083">
    <property type="entry name" value="Znf_RING/FYVE/PHD"/>
</dbReference>
<evidence type="ECO:0000256" key="4">
    <source>
        <dbReference type="ARBA" id="ARBA00022833"/>
    </source>
</evidence>
<evidence type="ECO:0000256" key="1">
    <source>
        <dbReference type="ARBA" id="ARBA00022017"/>
    </source>
</evidence>
<dbReference type="AlphaFoldDB" id="A0AAN7PHF7"/>
<evidence type="ECO:0000256" key="3">
    <source>
        <dbReference type="ARBA" id="ARBA00022771"/>
    </source>
</evidence>
<dbReference type="SMART" id="SM00184">
    <property type="entry name" value="RING"/>
    <property type="match status" value="1"/>
</dbReference>
<dbReference type="GO" id="GO:0004842">
    <property type="term" value="F:ubiquitin-protein transferase activity"/>
    <property type="evidence" value="ECO:0007669"/>
    <property type="project" value="TreeGrafter"/>
</dbReference>
<evidence type="ECO:0000313" key="8">
    <source>
        <dbReference type="Proteomes" id="UP001353858"/>
    </source>
</evidence>
<dbReference type="PROSITE" id="PS50089">
    <property type="entry name" value="ZF_RING_2"/>
    <property type="match status" value="1"/>
</dbReference>
<dbReference type="CDD" id="cd16545">
    <property type="entry name" value="RING-HC_RNF141"/>
    <property type="match status" value="1"/>
</dbReference>
<keyword evidence="3 5" id="KW-0863">Zinc-finger</keyword>
<dbReference type="PANTHER" id="PTHR12109">
    <property type="entry name" value="RING FINGER PROTEIN 141-RELATED"/>
    <property type="match status" value="1"/>
</dbReference>
<evidence type="ECO:0000313" key="7">
    <source>
        <dbReference type="EMBL" id="KAK4886569.1"/>
    </source>
</evidence>
<dbReference type="Gene3D" id="3.30.40.10">
    <property type="entry name" value="Zinc/RING finger domain, C3HC4 (zinc finger)"/>
    <property type="match status" value="1"/>
</dbReference>
<dbReference type="EMBL" id="JARPUR010000001">
    <property type="protein sequence ID" value="KAK4886569.1"/>
    <property type="molecule type" value="Genomic_DNA"/>
</dbReference>
<proteinExistence type="predicted"/>
<dbReference type="GO" id="GO:0051865">
    <property type="term" value="P:protein autoubiquitination"/>
    <property type="evidence" value="ECO:0007669"/>
    <property type="project" value="TreeGrafter"/>
</dbReference>
<protein>
    <recommendedName>
        <fullName evidence="1">RING finger protein 141</fullName>
    </recommendedName>
</protein>
<evidence type="ECO:0000256" key="5">
    <source>
        <dbReference type="PROSITE-ProRule" id="PRU00175"/>
    </source>
</evidence>
<comment type="caution">
    <text evidence="7">The sequence shown here is derived from an EMBL/GenBank/DDBJ whole genome shotgun (WGS) entry which is preliminary data.</text>
</comment>
<dbReference type="Pfam" id="PF13639">
    <property type="entry name" value="zf-RING_2"/>
    <property type="match status" value="1"/>
</dbReference>
<dbReference type="InterPro" id="IPR017907">
    <property type="entry name" value="Znf_RING_CS"/>
</dbReference>
<feature type="domain" description="RING-type" evidence="6">
    <location>
        <begin position="164"/>
        <end position="201"/>
    </location>
</feature>
<dbReference type="InterPro" id="IPR047126">
    <property type="entry name" value="RNF141-like"/>
</dbReference>
<accession>A0AAN7PHF7</accession>
<name>A0AAN7PHF7_9COLE</name>
<sequence length="244" mass="27546">MGSAASAQFQDFATAFIAQLMTDETAANTLISNEIQNMNYNDFLKILTELNVLSKKCLDSSGKQLVFAVKKGSDSTLFWKATVQVACIKVNLDAQEQRVESYRLLSLNEFVRVFKTLKCQYLAVQQCKSLTKSETEATKYLSTSSFFNHLDEVAGLSNVEQSECCICLERQTEVSLPCTHSYCLPCIEQWNETHDTCPICRERLESTEDTWILSEVPRAEEISEEIQSDLMKLTKNKSHTCSPS</sequence>
<keyword evidence="2" id="KW-0479">Metal-binding</keyword>
<dbReference type="GO" id="GO:0008270">
    <property type="term" value="F:zinc ion binding"/>
    <property type="evidence" value="ECO:0007669"/>
    <property type="project" value="UniProtKB-KW"/>
</dbReference>
<dbReference type="PANTHER" id="PTHR12109:SF3">
    <property type="entry name" value="RING FINGER PROTEIN 141"/>
    <property type="match status" value="1"/>
</dbReference>
<keyword evidence="4" id="KW-0862">Zinc</keyword>
<reference evidence="8" key="1">
    <citation type="submission" date="2023-01" db="EMBL/GenBank/DDBJ databases">
        <title>Key to firefly adult light organ development and bioluminescence: homeobox transcription factors regulate luciferase expression and transportation to peroxisome.</title>
        <authorList>
            <person name="Fu X."/>
        </authorList>
    </citation>
    <scope>NUCLEOTIDE SEQUENCE [LARGE SCALE GENOMIC DNA]</scope>
</reference>